<dbReference type="OrthoDB" id="4772757at2759"/>
<dbReference type="PANTHER" id="PTHR22677:SF4">
    <property type="entry name" value="USHER SYNDROME TYPE-1G PROTEIN-LIKE PROTEIN"/>
    <property type="match status" value="1"/>
</dbReference>
<evidence type="ECO:0000313" key="2">
    <source>
        <dbReference type="EMBL" id="PGH18852.1"/>
    </source>
</evidence>
<accession>A0A2B7YDA7</accession>
<dbReference type="Pfam" id="PF12796">
    <property type="entry name" value="Ank_2"/>
    <property type="match status" value="1"/>
</dbReference>
<dbReference type="AlphaFoldDB" id="A0A2B7YDA7"/>
<dbReference type="InterPro" id="IPR039323">
    <property type="entry name" value="ANKRD_45/46/60"/>
</dbReference>
<keyword evidence="1" id="KW-0040">ANK repeat</keyword>
<dbReference type="SMART" id="SM00248">
    <property type="entry name" value="ANK"/>
    <property type="match status" value="2"/>
</dbReference>
<keyword evidence="3" id="KW-1185">Reference proteome</keyword>
<dbReference type="STRING" id="1447875.A0A2B7YDA7"/>
<evidence type="ECO:0000313" key="3">
    <source>
        <dbReference type="Proteomes" id="UP000223968"/>
    </source>
</evidence>
<feature type="repeat" description="ANK" evidence="1">
    <location>
        <begin position="33"/>
        <end position="63"/>
    </location>
</feature>
<dbReference type="Proteomes" id="UP000223968">
    <property type="component" value="Unassembled WGS sequence"/>
</dbReference>
<name>A0A2B7YDA7_9EURO</name>
<dbReference type="SUPFAM" id="SSF48403">
    <property type="entry name" value="Ankyrin repeat"/>
    <property type="match status" value="1"/>
</dbReference>
<feature type="repeat" description="ANK" evidence="1">
    <location>
        <begin position="1"/>
        <end position="32"/>
    </location>
</feature>
<dbReference type="PROSITE" id="PS50297">
    <property type="entry name" value="ANK_REP_REGION"/>
    <property type="match status" value="1"/>
</dbReference>
<dbReference type="InterPro" id="IPR002110">
    <property type="entry name" value="Ankyrin_rpt"/>
</dbReference>
<gene>
    <name evidence="2" type="ORF">AJ79_00265</name>
</gene>
<proteinExistence type="predicted"/>
<protein>
    <submittedName>
        <fullName evidence="2">Uncharacterized protein</fullName>
    </submittedName>
</protein>
<dbReference type="EMBL" id="PDNB01000002">
    <property type="protein sequence ID" value="PGH18852.1"/>
    <property type="molecule type" value="Genomic_DNA"/>
</dbReference>
<dbReference type="PROSITE" id="PS50088">
    <property type="entry name" value="ANK_REPEAT"/>
    <property type="match status" value="2"/>
</dbReference>
<sequence>MATPLYYTSLAGFQHTVKQLLEKDADVNSQSEVYDNALYAASHEGHKEIVQQLLEKGINVNAL</sequence>
<reference evidence="2 3" key="1">
    <citation type="submission" date="2017-10" db="EMBL/GenBank/DDBJ databases">
        <title>Comparative genomics in systemic dimorphic fungi from Ajellomycetaceae.</title>
        <authorList>
            <person name="Munoz J.F."/>
            <person name="Mcewen J.G."/>
            <person name="Clay O.K."/>
            <person name="Cuomo C.A."/>
        </authorList>
    </citation>
    <scope>NUCLEOTIDE SEQUENCE [LARGE SCALE GENOMIC DNA]</scope>
    <source>
        <strain evidence="2 3">UAMH5409</strain>
    </source>
</reference>
<dbReference type="PANTHER" id="PTHR22677">
    <property type="entry name" value="ANKYRIN REPEAT DOMAIN-CONTAINING PROTEIN 60"/>
    <property type="match status" value="1"/>
</dbReference>
<dbReference type="InterPro" id="IPR036770">
    <property type="entry name" value="Ankyrin_rpt-contain_sf"/>
</dbReference>
<evidence type="ECO:0000256" key="1">
    <source>
        <dbReference type="PROSITE-ProRule" id="PRU00023"/>
    </source>
</evidence>
<comment type="caution">
    <text evidence="2">The sequence shown here is derived from an EMBL/GenBank/DDBJ whole genome shotgun (WGS) entry which is preliminary data.</text>
</comment>
<dbReference type="Gene3D" id="1.25.40.20">
    <property type="entry name" value="Ankyrin repeat-containing domain"/>
    <property type="match status" value="1"/>
</dbReference>
<organism evidence="2 3">
    <name type="scientific">Helicocarpus griseus UAMH5409</name>
    <dbReference type="NCBI Taxonomy" id="1447875"/>
    <lineage>
        <taxon>Eukaryota</taxon>
        <taxon>Fungi</taxon>
        <taxon>Dikarya</taxon>
        <taxon>Ascomycota</taxon>
        <taxon>Pezizomycotina</taxon>
        <taxon>Eurotiomycetes</taxon>
        <taxon>Eurotiomycetidae</taxon>
        <taxon>Onygenales</taxon>
        <taxon>Ajellomycetaceae</taxon>
        <taxon>Helicocarpus</taxon>
    </lineage>
</organism>